<evidence type="ECO:0008006" key="3">
    <source>
        <dbReference type="Google" id="ProtNLM"/>
    </source>
</evidence>
<organism evidence="2">
    <name type="scientific">Tanacetum cinerariifolium</name>
    <name type="common">Dalmatian daisy</name>
    <name type="synonym">Chrysanthemum cinerariifolium</name>
    <dbReference type="NCBI Taxonomy" id="118510"/>
    <lineage>
        <taxon>Eukaryota</taxon>
        <taxon>Viridiplantae</taxon>
        <taxon>Streptophyta</taxon>
        <taxon>Embryophyta</taxon>
        <taxon>Tracheophyta</taxon>
        <taxon>Spermatophyta</taxon>
        <taxon>Magnoliopsida</taxon>
        <taxon>eudicotyledons</taxon>
        <taxon>Gunneridae</taxon>
        <taxon>Pentapetalae</taxon>
        <taxon>asterids</taxon>
        <taxon>campanulids</taxon>
        <taxon>Asterales</taxon>
        <taxon>Asteraceae</taxon>
        <taxon>Asteroideae</taxon>
        <taxon>Anthemideae</taxon>
        <taxon>Anthemidinae</taxon>
        <taxon>Tanacetum</taxon>
    </lineage>
</organism>
<gene>
    <name evidence="2" type="ORF">Tci_057695</name>
</gene>
<evidence type="ECO:0000256" key="1">
    <source>
        <dbReference type="SAM" id="MobiDB-lite"/>
    </source>
</evidence>
<feature type="region of interest" description="Disordered" evidence="1">
    <location>
        <begin position="101"/>
        <end position="149"/>
    </location>
</feature>
<evidence type="ECO:0000313" key="2">
    <source>
        <dbReference type="EMBL" id="GEU85717.1"/>
    </source>
</evidence>
<name>A0A6L2NJD6_TANCI</name>
<reference evidence="2" key="1">
    <citation type="journal article" date="2019" name="Sci. Rep.">
        <title>Draft genome of Tanacetum cinerariifolium, the natural source of mosquito coil.</title>
        <authorList>
            <person name="Yamashiro T."/>
            <person name="Shiraishi A."/>
            <person name="Satake H."/>
            <person name="Nakayama K."/>
        </authorList>
    </citation>
    <scope>NUCLEOTIDE SEQUENCE</scope>
</reference>
<feature type="compositionally biased region" description="Gly residues" evidence="1">
    <location>
        <begin position="110"/>
        <end position="139"/>
    </location>
</feature>
<dbReference type="AlphaFoldDB" id="A0A6L2NJD6"/>
<sequence length="239" mass="26902">MIASGSRAGMAKSIRSLRLENLKVGALLCIKRDHVESLRFYMCRSQEEFQQIHDDREDLRRKLRKLGTMTNTCFGMTPTAIEEMINRRMAKALEDHEVNRSLGIKNGNGNVNGNGGNRNGNGGNGNGNGGNGKGQGGNRNGDRRGDRPVAREGTYQDFMKCQPLNFKGTEGVVGWIRWCKKMETVFHISNCPERYQMKSVMAVTTQGTPGLNQKVIMCFECGPQRHYRKNYPKVKNQNR</sequence>
<comment type="caution">
    <text evidence="2">The sequence shown here is derived from an EMBL/GenBank/DDBJ whole genome shotgun (WGS) entry which is preliminary data.</text>
</comment>
<proteinExistence type="predicted"/>
<feature type="compositionally biased region" description="Basic and acidic residues" evidence="1">
    <location>
        <begin position="140"/>
        <end position="149"/>
    </location>
</feature>
<dbReference type="EMBL" id="BKCJ010009166">
    <property type="protein sequence ID" value="GEU85717.1"/>
    <property type="molecule type" value="Genomic_DNA"/>
</dbReference>
<accession>A0A6L2NJD6</accession>
<protein>
    <recommendedName>
        <fullName evidence="3">Reverse transcriptase domain-containing protein</fullName>
    </recommendedName>
</protein>